<dbReference type="PANTHER" id="PTHR32308:SF0">
    <property type="entry name" value="HPCH_HPAI ALDOLASE_CITRATE LYASE DOMAIN-CONTAINING PROTEIN"/>
    <property type="match status" value="1"/>
</dbReference>
<feature type="binding site" evidence="4">
    <location>
        <position position="129"/>
    </location>
    <ligand>
        <name>substrate</name>
    </ligand>
</feature>
<feature type="domain" description="HpcH/HpaI aldolase/citrate lyase" evidence="6">
    <location>
        <begin position="6"/>
        <end position="224"/>
    </location>
</feature>
<keyword evidence="2 5" id="KW-0479">Metal-binding</keyword>
<dbReference type="PIRSF" id="PIRSF015582">
    <property type="entry name" value="Cit_lyase_B"/>
    <property type="match status" value="1"/>
</dbReference>
<feature type="binding site" evidence="4">
    <location>
        <position position="67"/>
    </location>
    <ligand>
        <name>substrate</name>
    </ligand>
</feature>
<feature type="binding site" evidence="5">
    <location>
        <position position="156"/>
    </location>
    <ligand>
        <name>Mg(2+)</name>
        <dbReference type="ChEBI" id="CHEBI:18420"/>
    </ligand>
</feature>
<evidence type="ECO:0000256" key="3">
    <source>
        <dbReference type="ARBA" id="ARBA00022842"/>
    </source>
</evidence>
<protein>
    <submittedName>
        <fullName evidence="7">CoA ester lyase</fullName>
    </submittedName>
</protein>
<evidence type="ECO:0000256" key="5">
    <source>
        <dbReference type="PIRSR" id="PIRSR015582-2"/>
    </source>
</evidence>
<evidence type="ECO:0000313" key="8">
    <source>
        <dbReference type="Proteomes" id="UP000216024"/>
    </source>
</evidence>
<dbReference type="EMBL" id="NIBG01000004">
    <property type="protein sequence ID" value="PAB60073.1"/>
    <property type="molecule type" value="Genomic_DNA"/>
</dbReference>
<dbReference type="InterPro" id="IPR011206">
    <property type="entry name" value="Citrate_lyase_beta/mcl1/mcl2"/>
</dbReference>
<comment type="caution">
    <text evidence="7">The sequence shown here is derived from an EMBL/GenBank/DDBJ whole genome shotgun (WGS) entry which is preliminary data.</text>
</comment>
<dbReference type="GO" id="GO:0006107">
    <property type="term" value="P:oxaloacetate metabolic process"/>
    <property type="evidence" value="ECO:0007669"/>
    <property type="project" value="TreeGrafter"/>
</dbReference>
<organism evidence="7 8">
    <name type="scientific">Anaeromicrobium sediminis</name>
    <dbReference type="NCBI Taxonomy" id="1478221"/>
    <lineage>
        <taxon>Bacteria</taxon>
        <taxon>Bacillati</taxon>
        <taxon>Bacillota</taxon>
        <taxon>Clostridia</taxon>
        <taxon>Peptostreptococcales</taxon>
        <taxon>Thermotaleaceae</taxon>
        <taxon>Anaeromicrobium</taxon>
    </lineage>
</organism>
<evidence type="ECO:0000256" key="2">
    <source>
        <dbReference type="ARBA" id="ARBA00022723"/>
    </source>
</evidence>
<dbReference type="Gene3D" id="3.20.20.60">
    <property type="entry name" value="Phosphoenolpyruvate-binding domains"/>
    <property type="match status" value="1"/>
</dbReference>
<accession>A0A267MMN3</accession>
<gene>
    <name evidence="7" type="ORF">CCE28_06770</name>
</gene>
<name>A0A267MMN3_9FIRM</name>
<keyword evidence="3 5" id="KW-0460">Magnesium</keyword>
<reference evidence="7 8" key="1">
    <citation type="submission" date="2017-06" db="EMBL/GenBank/DDBJ databases">
        <title>Draft genome sequence of anaerobic fermentative bacterium Anaeromicrobium sediminis DY2726D isolated from West Pacific Ocean sediments.</title>
        <authorList>
            <person name="Zeng X."/>
        </authorList>
    </citation>
    <scope>NUCLEOTIDE SEQUENCE [LARGE SCALE GENOMIC DNA]</scope>
    <source>
        <strain evidence="7 8">DY2726D</strain>
    </source>
</reference>
<dbReference type="GO" id="GO:0000287">
    <property type="term" value="F:magnesium ion binding"/>
    <property type="evidence" value="ECO:0007669"/>
    <property type="project" value="TreeGrafter"/>
</dbReference>
<sequence>MSRIRKSMLFIPGNNPSMIQNAGVFGADSVILDLEDAVSMDEKDSARNLVYNGLMALDFGASEKVVRINPLDTHMGIKDLSFISKAKPDAILVPKADEKSIKLCCSMLDNIEKEMNYNHGQIKIIALIETAYGVEKSSDIIQISDRVEGILLGGEDLTADLGVHRTLQGDEIFYGRTRLVMAAKAFNKQVIDTPFTDVNDNAGLRSDSQLAVKLGFTGKALINPRQIDIVHEVFSPTEEEIKWATDVLKEWEVAKAKGLGVFSFNGKMVDAPILSRAKNTLKKAGLELETGGDLI</sequence>
<dbReference type="AlphaFoldDB" id="A0A267MMN3"/>
<feature type="binding site" evidence="5">
    <location>
        <position position="129"/>
    </location>
    <ligand>
        <name>Mg(2+)</name>
        <dbReference type="ChEBI" id="CHEBI:18420"/>
    </ligand>
</feature>
<dbReference type="InterPro" id="IPR040442">
    <property type="entry name" value="Pyrv_kinase-like_dom_sf"/>
</dbReference>
<dbReference type="RefSeq" id="WP_095132281.1">
    <property type="nucleotide sequence ID" value="NZ_NIBG01000004.1"/>
</dbReference>
<dbReference type="InterPro" id="IPR005000">
    <property type="entry name" value="Aldolase/citrate-lyase_domain"/>
</dbReference>
<dbReference type="SUPFAM" id="SSF51621">
    <property type="entry name" value="Phosphoenolpyruvate/pyruvate domain"/>
    <property type="match status" value="1"/>
</dbReference>
<dbReference type="PANTHER" id="PTHR32308">
    <property type="entry name" value="LYASE BETA SUBUNIT, PUTATIVE (AFU_ORTHOLOGUE AFUA_4G13030)-RELATED"/>
    <property type="match status" value="1"/>
</dbReference>
<evidence type="ECO:0000313" key="7">
    <source>
        <dbReference type="EMBL" id="PAB60073.1"/>
    </source>
</evidence>
<proteinExistence type="predicted"/>
<dbReference type="Pfam" id="PF03328">
    <property type="entry name" value="HpcH_HpaI"/>
    <property type="match status" value="1"/>
</dbReference>
<dbReference type="Proteomes" id="UP000216024">
    <property type="component" value="Unassembled WGS sequence"/>
</dbReference>
<evidence type="ECO:0000259" key="6">
    <source>
        <dbReference type="Pfam" id="PF03328"/>
    </source>
</evidence>
<dbReference type="OrthoDB" id="9786940at2"/>
<keyword evidence="7" id="KW-0456">Lyase</keyword>
<comment type="cofactor">
    <cofactor evidence="1">
        <name>Mg(2+)</name>
        <dbReference type="ChEBI" id="CHEBI:18420"/>
    </cofactor>
</comment>
<dbReference type="GO" id="GO:0016829">
    <property type="term" value="F:lyase activity"/>
    <property type="evidence" value="ECO:0007669"/>
    <property type="project" value="UniProtKB-KW"/>
</dbReference>
<evidence type="ECO:0000256" key="1">
    <source>
        <dbReference type="ARBA" id="ARBA00001946"/>
    </source>
</evidence>
<keyword evidence="8" id="KW-1185">Reference proteome</keyword>
<evidence type="ECO:0000256" key="4">
    <source>
        <dbReference type="PIRSR" id="PIRSR015582-1"/>
    </source>
</evidence>
<dbReference type="InterPro" id="IPR015813">
    <property type="entry name" value="Pyrv/PenolPyrv_kinase-like_dom"/>
</dbReference>